<dbReference type="PANTHER" id="PTHR23051">
    <property type="entry name" value="SOLUTE CARRIER FAMILY 35, MEMBER F5"/>
    <property type="match status" value="1"/>
</dbReference>
<accession>A0ABQ7VWF3</accession>
<proteinExistence type="inferred from homology"/>
<organism evidence="5 6">
    <name type="scientific">Solanum tuberosum</name>
    <name type="common">Potato</name>
    <dbReference type="NCBI Taxonomy" id="4113"/>
    <lineage>
        <taxon>Eukaryota</taxon>
        <taxon>Viridiplantae</taxon>
        <taxon>Streptophyta</taxon>
        <taxon>Embryophyta</taxon>
        <taxon>Tracheophyta</taxon>
        <taxon>Spermatophyta</taxon>
        <taxon>Magnoliopsida</taxon>
        <taxon>eudicotyledons</taxon>
        <taxon>Gunneridae</taxon>
        <taxon>Pentapetalae</taxon>
        <taxon>asterids</taxon>
        <taxon>lamiids</taxon>
        <taxon>Solanales</taxon>
        <taxon>Solanaceae</taxon>
        <taxon>Solanoideae</taxon>
        <taxon>Solaneae</taxon>
        <taxon>Solanum</taxon>
    </lineage>
</organism>
<feature type="transmembrane region" description="Helical" evidence="3">
    <location>
        <begin position="141"/>
        <end position="158"/>
    </location>
</feature>
<evidence type="ECO:0000256" key="2">
    <source>
        <dbReference type="ARBA" id="ARBA00007635"/>
    </source>
</evidence>
<feature type="transmembrane region" description="Helical" evidence="3">
    <location>
        <begin position="269"/>
        <end position="288"/>
    </location>
</feature>
<keyword evidence="3" id="KW-0812">Transmembrane</keyword>
<feature type="transmembrane region" description="Helical" evidence="3">
    <location>
        <begin position="237"/>
        <end position="257"/>
    </location>
</feature>
<comment type="subcellular location">
    <subcellularLocation>
        <location evidence="1">Membrane</location>
        <topology evidence="1">Multi-pass membrane protein</topology>
    </subcellularLocation>
</comment>
<dbReference type="InterPro" id="IPR037185">
    <property type="entry name" value="EmrE-like"/>
</dbReference>
<protein>
    <recommendedName>
        <fullName evidence="4">EamA domain-containing protein</fullName>
    </recommendedName>
</protein>
<reference evidence="5 6" key="1">
    <citation type="journal article" date="2021" name="bioRxiv">
        <title>Chromosome-scale and haplotype-resolved genome assembly of a tetraploid potato cultivar.</title>
        <authorList>
            <person name="Sun H."/>
            <person name="Jiao W.-B."/>
            <person name="Krause K."/>
            <person name="Campoy J.A."/>
            <person name="Goel M."/>
            <person name="Folz-Donahue K."/>
            <person name="Kukat C."/>
            <person name="Huettel B."/>
            <person name="Schneeberger K."/>
        </authorList>
    </citation>
    <scope>NUCLEOTIDE SEQUENCE [LARGE SCALE GENOMIC DNA]</scope>
    <source>
        <strain evidence="5">SolTubOtavaFocal</strain>
        <tissue evidence="5">Leaves</tissue>
    </source>
</reference>
<gene>
    <name evidence="5" type="ORF">KY290_015883</name>
</gene>
<feature type="transmembrane region" description="Helical" evidence="3">
    <location>
        <begin position="199"/>
        <end position="217"/>
    </location>
</feature>
<dbReference type="Pfam" id="PF00892">
    <property type="entry name" value="EamA"/>
    <property type="match status" value="1"/>
</dbReference>
<sequence length="466" mass="51516">MVWKYNVGLGLIGVFVFIWVASAEVTQKIFVEYKQPFAVTYLGISLMAIFLPVAVCKDRLCSLLEQSFLKKLYTDNLLLDEVSVLGVPLKLNDMHDHPEGALKDYSIADMDYYDPEEGFLLVDINHKDEFHFLKKGDEHNSWDLVKCSLYLAPIWFATEYFSNSALANTSVASTTILTSTSGLFTLLFGAVLGQDSIDISKMVAVIVSMSGVALTTVGKTWAPDEMLSVSVTAKHSIIGDVFGLLSAVCYGLFTVLLKKSTGSGDKADMERFFGYLGLFTLFGLWWLVWPLNVVGLEPKFDFPSSASIAEIVLLNGFIGSFLCDYLWALSVVWTTPLVATLGMSLTIPLAMIADMLVHGRRYSAVYILGCIQVFAGFVIANLSDKCSCRRRSFMCFGCEVSFEPLDKGAIEILGPYVRWRRQAMAANSSGLETNQAGKLNAEDDGHFLITRIGLCSYTRFLIPPNL</sequence>
<name>A0ABQ7VWF3_SOLTU</name>
<keyword evidence="3" id="KW-1133">Transmembrane helix</keyword>
<evidence type="ECO:0000256" key="1">
    <source>
        <dbReference type="ARBA" id="ARBA00004141"/>
    </source>
</evidence>
<dbReference type="EMBL" id="JAIVGD010000011">
    <property type="protein sequence ID" value="KAH0771902.1"/>
    <property type="molecule type" value="Genomic_DNA"/>
</dbReference>
<comment type="caution">
    <text evidence="5">The sequence shown here is derived from an EMBL/GenBank/DDBJ whole genome shotgun (WGS) entry which is preliminary data.</text>
</comment>
<dbReference type="Proteomes" id="UP000826656">
    <property type="component" value="Unassembled WGS sequence"/>
</dbReference>
<keyword evidence="6" id="KW-1185">Reference proteome</keyword>
<dbReference type="InterPro" id="IPR000620">
    <property type="entry name" value="EamA_dom"/>
</dbReference>
<feature type="transmembrane region" description="Helical" evidence="3">
    <location>
        <begin position="308"/>
        <end position="329"/>
    </location>
</feature>
<feature type="transmembrane region" description="Helical" evidence="3">
    <location>
        <begin position="170"/>
        <end position="192"/>
    </location>
</feature>
<dbReference type="SUPFAM" id="SSF103481">
    <property type="entry name" value="Multidrug resistance efflux transporter EmrE"/>
    <property type="match status" value="2"/>
</dbReference>
<feature type="transmembrane region" description="Helical" evidence="3">
    <location>
        <begin position="39"/>
        <end position="56"/>
    </location>
</feature>
<feature type="transmembrane region" description="Helical" evidence="3">
    <location>
        <begin position="363"/>
        <end position="382"/>
    </location>
</feature>
<evidence type="ECO:0000256" key="3">
    <source>
        <dbReference type="SAM" id="Phobius"/>
    </source>
</evidence>
<evidence type="ECO:0000313" key="5">
    <source>
        <dbReference type="EMBL" id="KAH0771902.1"/>
    </source>
</evidence>
<dbReference type="PANTHER" id="PTHR23051:SF9">
    <property type="entry name" value="EAMA DOMAIN-CONTAINING PROTEIN"/>
    <property type="match status" value="1"/>
</dbReference>
<evidence type="ECO:0000259" key="4">
    <source>
        <dbReference type="Pfam" id="PF00892"/>
    </source>
</evidence>
<comment type="similarity">
    <text evidence="2">Belongs to the drug/metabolite transporter (DMT) superfamily. Plant drug/metabolite exporter (P-DME) (TC 2.A.7.4) family.</text>
</comment>
<feature type="domain" description="EamA" evidence="4">
    <location>
        <begin position="141"/>
        <end position="216"/>
    </location>
</feature>
<feature type="transmembrane region" description="Helical" evidence="3">
    <location>
        <begin position="336"/>
        <end position="357"/>
    </location>
</feature>
<evidence type="ECO:0000313" key="6">
    <source>
        <dbReference type="Proteomes" id="UP000826656"/>
    </source>
</evidence>
<keyword evidence="3" id="KW-0472">Membrane</keyword>